<dbReference type="Proteomes" id="UP000677457">
    <property type="component" value="Unassembled WGS sequence"/>
</dbReference>
<sequence>MDRRSGSRPLILDGGLGTELQRRGRSVTAPWWTAHCLRDADGRRLIAQIHTEYVTAGADVITADTFRTTPRAAHRAGIAGHTVAADLVRTAVALAREAADTVRRRVLVAGSVAPVEDCYRPDLVPNDGVLRREHAWLAEQLARTSVDLVLVETMNTAREAVAATRAVCAEGLPAWVSFVCTDDARLLSGTDVVAAATAVRAAGADMVLVNCTDPAGTDGALRRLRRPDVGPLGAYPNLEDRRGLPPAAAVDRYLPPRLTPDAFAELCAGWYYLDVVGGCCGSTPTHIAALRGRFPVDDRGVRPRESG</sequence>
<dbReference type="Pfam" id="PF02574">
    <property type="entry name" value="S-methyl_trans"/>
    <property type="match status" value="1"/>
</dbReference>
<dbReference type="InterPro" id="IPR003726">
    <property type="entry name" value="HCY_dom"/>
</dbReference>
<organism evidence="7 8">
    <name type="scientific">Salinispora arenicola</name>
    <dbReference type="NCBI Taxonomy" id="168697"/>
    <lineage>
        <taxon>Bacteria</taxon>
        <taxon>Bacillati</taxon>
        <taxon>Actinomycetota</taxon>
        <taxon>Actinomycetes</taxon>
        <taxon>Micromonosporales</taxon>
        <taxon>Micromonosporaceae</taxon>
        <taxon>Salinispora</taxon>
    </lineage>
</organism>
<dbReference type="RefSeq" id="WP_016812154.1">
    <property type="nucleotide sequence ID" value="NZ_BOQM01000063.1"/>
</dbReference>
<dbReference type="PROSITE" id="PS50970">
    <property type="entry name" value="HCY"/>
    <property type="match status" value="1"/>
</dbReference>
<evidence type="ECO:0000256" key="3">
    <source>
        <dbReference type="PIRSR" id="PIRSR037505-2"/>
    </source>
</evidence>
<dbReference type="PANTHER" id="PTHR11103">
    <property type="entry name" value="SLR1189 PROTEIN"/>
    <property type="match status" value="1"/>
</dbReference>
<dbReference type="EMBL" id="BOQM01000063">
    <property type="protein sequence ID" value="GIM88122.1"/>
    <property type="molecule type" value="Genomic_DNA"/>
</dbReference>
<dbReference type="PANTHER" id="PTHR11103:SF18">
    <property type="entry name" value="SLR1189 PROTEIN"/>
    <property type="match status" value="1"/>
</dbReference>
<dbReference type="GO" id="GO:0032259">
    <property type="term" value="P:methylation"/>
    <property type="evidence" value="ECO:0007669"/>
    <property type="project" value="UniProtKB-KW"/>
</dbReference>
<dbReference type="GO" id="GO:0008168">
    <property type="term" value="F:methyltransferase activity"/>
    <property type="evidence" value="ECO:0007669"/>
    <property type="project" value="UniProtKB-UniRule"/>
</dbReference>
<dbReference type="SUPFAM" id="SSF82282">
    <property type="entry name" value="Homocysteine S-methyltransferase"/>
    <property type="match status" value="1"/>
</dbReference>
<dbReference type="Proteomes" id="UP000315983">
    <property type="component" value="Unassembled WGS sequence"/>
</dbReference>
<evidence type="ECO:0000256" key="4">
    <source>
        <dbReference type="PROSITE-ProRule" id="PRU00333"/>
    </source>
</evidence>
<feature type="domain" description="Hcy-binding" evidence="5">
    <location>
        <begin position="1"/>
        <end position="294"/>
    </location>
</feature>
<evidence type="ECO:0000256" key="2">
    <source>
        <dbReference type="ARBA" id="ARBA00022679"/>
    </source>
</evidence>
<dbReference type="AlphaFoldDB" id="A0A542XSY0"/>
<dbReference type="GO" id="GO:0009086">
    <property type="term" value="P:methionine biosynthetic process"/>
    <property type="evidence" value="ECO:0007669"/>
    <property type="project" value="InterPro"/>
</dbReference>
<keyword evidence="9" id="KW-1185">Reference proteome</keyword>
<feature type="binding site" evidence="3 4">
    <location>
        <position position="211"/>
    </location>
    <ligand>
        <name>Zn(2+)</name>
        <dbReference type="ChEBI" id="CHEBI:29105"/>
    </ligand>
</feature>
<dbReference type="InterPro" id="IPR017226">
    <property type="entry name" value="BHMT-like"/>
</dbReference>
<name>A0A542XSY0_SALAC</name>
<proteinExistence type="predicted"/>
<evidence type="ECO:0000256" key="1">
    <source>
        <dbReference type="ARBA" id="ARBA00022603"/>
    </source>
</evidence>
<evidence type="ECO:0000313" key="6">
    <source>
        <dbReference type="EMBL" id="GIM88122.1"/>
    </source>
</evidence>
<dbReference type="EMBL" id="VFOL01000001">
    <property type="protein sequence ID" value="TQL38924.1"/>
    <property type="molecule type" value="Genomic_DNA"/>
</dbReference>
<dbReference type="Gene3D" id="3.20.20.330">
    <property type="entry name" value="Homocysteine-binding-like domain"/>
    <property type="match status" value="1"/>
</dbReference>
<protein>
    <submittedName>
        <fullName evidence="7">Homocysteine S-methyltransferase</fullName>
    </submittedName>
</protein>
<comment type="caution">
    <text evidence="7">The sequence shown here is derived from an EMBL/GenBank/DDBJ whole genome shotgun (WGS) entry which is preliminary data.</text>
</comment>
<feature type="binding site" evidence="4">
    <location>
        <position position="279"/>
    </location>
    <ligand>
        <name>Zn(2+)</name>
        <dbReference type="ChEBI" id="CHEBI:29105"/>
    </ligand>
</feature>
<keyword evidence="3 4" id="KW-0479">Metal-binding</keyword>
<evidence type="ECO:0000313" key="9">
    <source>
        <dbReference type="Proteomes" id="UP000677457"/>
    </source>
</evidence>
<keyword evidence="1 4" id="KW-0489">Methyltransferase</keyword>
<gene>
    <name evidence="7" type="ORF">FB564_4142</name>
    <name evidence="6" type="ORF">Sar04_48580</name>
</gene>
<keyword evidence="2 4" id="KW-0808">Transferase</keyword>
<dbReference type="GO" id="GO:0008270">
    <property type="term" value="F:zinc ion binding"/>
    <property type="evidence" value="ECO:0007669"/>
    <property type="project" value="InterPro"/>
</dbReference>
<evidence type="ECO:0000313" key="8">
    <source>
        <dbReference type="Proteomes" id="UP000315983"/>
    </source>
</evidence>
<keyword evidence="3 4" id="KW-0862">Zinc</keyword>
<reference evidence="6 9" key="2">
    <citation type="submission" date="2021-03" db="EMBL/GenBank/DDBJ databases">
        <title>Whole genome shotgun sequence of Salinispora arenicola NBRC 105043.</title>
        <authorList>
            <person name="Komaki H."/>
            <person name="Tamura T."/>
        </authorList>
    </citation>
    <scope>NUCLEOTIDE SEQUENCE [LARGE SCALE GENOMIC DNA]</scope>
    <source>
        <strain evidence="6 9">NBRC 105043</strain>
    </source>
</reference>
<feature type="binding site" evidence="4">
    <location>
        <position position="280"/>
    </location>
    <ligand>
        <name>Zn(2+)</name>
        <dbReference type="ChEBI" id="CHEBI:29105"/>
    </ligand>
</feature>
<reference evidence="7 8" key="1">
    <citation type="submission" date="2019-06" db="EMBL/GenBank/DDBJ databases">
        <title>Sequencing the genomes of 1000 actinobacteria strains.</title>
        <authorList>
            <person name="Klenk H.-P."/>
        </authorList>
    </citation>
    <scope>NUCLEOTIDE SEQUENCE [LARGE SCALE GENOMIC DNA]</scope>
    <source>
        <strain evidence="7 8">DSM 44819</strain>
    </source>
</reference>
<comment type="cofactor">
    <cofactor evidence="3">
        <name>Zn(2+)</name>
        <dbReference type="ChEBI" id="CHEBI:29105"/>
    </cofactor>
    <text evidence="3">Binds 1 zinc ion per subunit.</text>
</comment>
<dbReference type="GeneID" id="93773300"/>
<dbReference type="InterPro" id="IPR036589">
    <property type="entry name" value="HCY_dom_sf"/>
</dbReference>
<dbReference type="PIRSF" id="PIRSF037505">
    <property type="entry name" value="Betaine_HMT"/>
    <property type="match status" value="1"/>
</dbReference>
<evidence type="ECO:0000259" key="5">
    <source>
        <dbReference type="PROSITE" id="PS50970"/>
    </source>
</evidence>
<accession>A0A542XSY0</accession>
<evidence type="ECO:0000313" key="7">
    <source>
        <dbReference type="EMBL" id="TQL38924.1"/>
    </source>
</evidence>